<dbReference type="Gene3D" id="3.30.1330.10">
    <property type="entry name" value="PurM-like, N-terminal domain"/>
    <property type="match status" value="1"/>
</dbReference>
<feature type="domain" description="PurM-like C-terminal" evidence="3">
    <location>
        <begin position="184"/>
        <end position="339"/>
    </location>
</feature>
<comment type="similarity">
    <text evidence="1">Belongs to the HypE family.</text>
</comment>
<evidence type="ECO:0000259" key="2">
    <source>
        <dbReference type="Pfam" id="PF00586"/>
    </source>
</evidence>
<dbReference type="Pfam" id="PF02769">
    <property type="entry name" value="AIRS_C"/>
    <property type="match status" value="1"/>
</dbReference>
<evidence type="ECO:0000313" key="5">
    <source>
        <dbReference type="Proteomes" id="UP000199451"/>
    </source>
</evidence>
<keyword evidence="5" id="KW-1185">Reference proteome</keyword>
<evidence type="ECO:0000259" key="3">
    <source>
        <dbReference type="Pfam" id="PF02769"/>
    </source>
</evidence>
<reference evidence="5" key="1">
    <citation type="submission" date="2016-10" db="EMBL/GenBank/DDBJ databases">
        <authorList>
            <person name="Varghese N."/>
            <person name="Submissions S."/>
        </authorList>
    </citation>
    <scope>NUCLEOTIDE SEQUENCE [LARGE SCALE GENOMIC DNA]</scope>
    <source>
        <strain evidence="5">CGMCC 1.10119</strain>
    </source>
</reference>
<sequence length="365" mass="38493">MATRDFRVLGSRLHLRQVYSAGHWSEDMTDLGKVDRAFFDEHIYPNLGAERDDVAIGPKHGVDFGMLDLDGTALVMATDPLSVLPQLGFDRAGRFALHIVLSDVAVSGLLPTHLAVSFTLPPEMTDAQFAELWGAIHEECEELGISIVTGHTARYGGVDYSWVGGATAMAVGDPDDVVRPDGARPGDKVLVTKGPAVEATGLMTTLFPDQFDLPADVLADAQSLLDETRTVRDATTAAAAGPVTAMHDATEGGLFGALDEVAEGAGVCLDVDTDAVPMQSGVREVCDFLDIDPWCSTSSGTLVMTVGADGVDDVLAELDARGTPVAVVGEVTEGEGVYVDGDLLEHPGVDPSWAAYERLAARAEE</sequence>
<gene>
    <name evidence="4" type="ORF">SAMN04487949_2428</name>
</gene>
<dbReference type="CDD" id="cd06061">
    <property type="entry name" value="PurM-like1"/>
    <property type="match status" value="1"/>
</dbReference>
<accession>A0A1G9VM44</accession>
<dbReference type="InterPro" id="IPR010918">
    <property type="entry name" value="PurM-like_C_dom"/>
</dbReference>
<dbReference type="PIRSF" id="PIRSF005644">
    <property type="entry name" value="Hdrgns_mtr_HypE"/>
    <property type="match status" value="1"/>
</dbReference>
<dbReference type="SUPFAM" id="SSF56042">
    <property type="entry name" value="PurM C-terminal domain-like"/>
    <property type="match status" value="1"/>
</dbReference>
<feature type="domain" description="PurM-like N-terminal" evidence="2">
    <location>
        <begin position="63"/>
        <end position="161"/>
    </location>
</feature>
<evidence type="ECO:0000313" key="4">
    <source>
        <dbReference type="EMBL" id="SDM73143.1"/>
    </source>
</evidence>
<dbReference type="GO" id="GO:0051604">
    <property type="term" value="P:protein maturation"/>
    <property type="evidence" value="ECO:0007669"/>
    <property type="project" value="TreeGrafter"/>
</dbReference>
<dbReference type="InterPro" id="IPR036676">
    <property type="entry name" value="PurM-like_C_sf"/>
</dbReference>
<dbReference type="PANTHER" id="PTHR30303">
    <property type="entry name" value="HYDROGENASE ISOENZYMES FORMATION PROTEIN HYPE"/>
    <property type="match status" value="1"/>
</dbReference>
<dbReference type="SUPFAM" id="SSF55326">
    <property type="entry name" value="PurM N-terminal domain-like"/>
    <property type="match status" value="1"/>
</dbReference>
<dbReference type="EMBL" id="FNHL01000003">
    <property type="protein sequence ID" value="SDM73143.1"/>
    <property type="molecule type" value="Genomic_DNA"/>
</dbReference>
<dbReference type="Gene3D" id="3.90.650.10">
    <property type="entry name" value="PurM-like C-terminal domain"/>
    <property type="match status" value="1"/>
</dbReference>
<dbReference type="InterPro" id="IPR011854">
    <property type="entry name" value="HypE"/>
</dbReference>
<dbReference type="InterPro" id="IPR036921">
    <property type="entry name" value="PurM-like_N_sf"/>
</dbReference>
<proteinExistence type="inferred from homology"/>
<dbReference type="Proteomes" id="UP000199451">
    <property type="component" value="Unassembled WGS sequence"/>
</dbReference>
<organism evidence="4 5">
    <name type="scientific">Halogranum gelatinilyticum</name>
    <dbReference type="NCBI Taxonomy" id="660521"/>
    <lineage>
        <taxon>Archaea</taxon>
        <taxon>Methanobacteriati</taxon>
        <taxon>Methanobacteriota</taxon>
        <taxon>Stenosarchaea group</taxon>
        <taxon>Halobacteria</taxon>
        <taxon>Halobacteriales</taxon>
        <taxon>Haloferacaceae</taxon>
    </lineage>
</organism>
<protein>
    <submittedName>
        <fullName evidence="4">Hydrogenase maturation factor</fullName>
    </submittedName>
</protein>
<dbReference type="Pfam" id="PF00586">
    <property type="entry name" value="AIRS"/>
    <property type="match status" value="1"/>
</dbReference>
<dbReference type="InterPro" id="IPR016188">
    <property type="entry name" value="PurM-like_N"/>
</dbReference>
<name>A0A1G9VM44_9EURY</name>
<dbReference type="AlphaFoldDB" id="A0A1G9VM44"/>
<dbReference type="STRING" id="660521.SAMN04487949_2428"/>
<dbReference type="PANTHER" id="PTHR30303:SF4">
    <property type="entry name" value="HYDROGENASE EXPRESSION_FORMATION PROTEIN HYPE"/>
    <property type="match status" value="1"/>
</dbReference>
<evidence type="ECO:0000256" key="1">
    <source>
        <dbReference type="ARBA" id="ARBA00006243"/>
    </source>
</evidence>